<dbReference type="InterPro" id="IPR021312">
    <property type="entry name" value="DUF2889"/>
</dbReference>
<dbReference type="RefSeq" id="WP_379956501.1">
    <property type="nucleotide sequence ID" value="NZ_JAUYVI010000004.1"/>
</dbReference>
<evidence type="ECO:0000256" key="1">
    <source>
        <dbReference type="SAM" id="MobiDB-lite"/>
    </source>
</evidence>
<sequence length="192" mass="21476">MSPDSAGRELLHKRDFAFEGYLRADGHYDIEGRMTDRKTYAFPNDFRGEIQADEPLHDMRIRVTIDEAFQILDVVAETAAGPFEICPVITPAFAALKGARIGRGWGALLKEKFGGVQGCTHHVELLRTLATVAFQTIYGEQQRRRRVQHTTPPFEDAGSRGKRPAFIDTCHALAGDGEVVKTSWPEFYQPKG</sequence>
<keyword evidence="3" id="KW-1185">Reference proteome</keyword>
<dbReference type="EMBL" id="JAUYVI010000004">
    <property type="protein sequence ID" value="MDQ7249004.1"/>
    <property type="molecule type" value="Genomic_DNA"/>
</dbReference>
<name>A0ABU0YMS3_9PROT</name>
<evidence type="ECO:0000313" key="2">
    <source>
        <dbReference type="EMBL" id="MDQ7249004.1"/>
    </source>
</evidence>
<proteinExistence type="predicted"/>
<organism evidence="2 3">
    <name type="scientific">Dongia sedimenti</name>
    <dbReference type="NCBI Taxonomy" id="3064282"/>
    <lineage>
        <taxon>Bacteria</taxon>
        <taxon>Pseudomonadati</taxon>
        <taxon>Pseudomonadota</taxon>
        <taxon>Alphaproteobacteria</taxon>
        <taxon>Rhodospirillales</taxon>
        <taxon>Dongiaceae</taxon>
        <taxon>Dongia</taxon>
    </lineage>
</organism>
<accession>A0ABU0YMS3</accession>
<comment type="caution">
    <text evidence="2">The sequence shown here is derived from an EMBL/GenBank/DDBJ whole genome shotgun (WGS) entry which is preliminary data.</text>
</comment>
<evidence type="ECO:0000313" key="3">
    <source>
        <dbReference type="Proteomes" id="UP001230156"/>
    </source>
</evidence>
<gene>
    <name evidence="2" type="ORF">Q8A70_15060</name>
</gene>
<protein>
    <submittedName>
        <fullName evidence="2">DUF2889 domain-containing protein</fullName>
    </submittedName>
</protein>
<reference evidence="3" key="1">
    <citation type="submission" date="2023-08" db="EMBL/GenBank/DDBJ databases">
        <title>Rhodospirillaceae gen. nov., a novel taxon isolated from the Yangtze River Yuezi River estuary sludge.</title>
        <authorList>
            <person name="Ruan L."/>
        </authorList>
    </citation>
    <scope>NUCLEOTIDE SEQUENCE [LARGE SCALE GENOMIC DNA]</scope>
    <source>
        <strain evidence="3">R-7</strain>
    </source>
</reference>
<dbReference type="Pfam" id="PF11136">
    <property type="entry name" value="DUF2889"/>
    <property type="match status" value="1"/>
</dbReference>
<dbReference type="Proteomes" id="UP001230156">
    <property type="component" value="Unassembled WGS sequence"/>
</dbReference>
<feature type="region of interest" description="Disordered" evidence="1">
    <location>
        <begin position="142"/>
        <end position="162"/>
    </location>
</feature>